<name>A0A917L216_9ACTN</name>
<gene>
    <name evidence="2" type="ORF">GCM10012282_42320</name>
</gene>
<accession>A0A917L216</accession>
<evidence type="ECO:0000313" key="2">
    <source>
        <dbReference type="EMBL" id="GGJ41020.1"/>
    </source>
</evidence>
<evidence type="ECO:0000313" key="3">
    <source>
        <dbReference type="Proteomes" id="UP000625682"/>
    </source>
</evidence>
<dbReference type="AlphaFoldDB" id="A0A917L216"/>
<proteinExistence type="predicted"/>
<reference evidence="2" key="2">
    <citation type="submission" date="2020-09" db="EMBL/GenBank/DDBJ databases">
        <authorList>
            <person name="Sun Q."/>
            <person name="Zhou Y."/>
        </authorList>
    </citation>
    <scope>NUCLEOTIDE SEQUENCE</scope>
    <source>
        <strain evidence="2">CGMCC 4.7272</strain>
    </source>
</reference>
<protein>
    <submittedName>
        <fullName evidence="2">Uncharacterized protein</fullName>
    </submittedName>
</protein>
<dbReference type="EMBL" id="BMMU01000013">
    <property type="protein sequence ID" value="GGJ41020.1"/>
    <property type="molecule type" value="Genomic_DNA"/>
</dbReference>
<comment type="caution">
    <text evidence="2">The sequence shown here is derived from an EMBL/GenBank/DDBJ whole genome shotgun (WGS) entry which is preliminary data.</text>
</comment>
<organism evidence="2 3">
    <name type="scientific">Streptomyces lacrimifluminis</name>
    <dbReference type="NCBI Taxonomy" id="1500077"/>
    <lineage>
        <taxon>Bacteria</taxon>
        <taxon>Bacillati</taxon>
        <taxon>Actinomycetota</taxon>
        <taxon>Actinomycetes</taxon>
        <taxon>Kitasatosporales</taxon>
        <taxon>Streptomycetaceae</taxon>
        <taxon>Streptomyces</taxon>
    </lineage>
</organism>
<reference evidence="2" key="1">
    <citation type="journal article" date="2014" name="Int. J. Syst. Evol. Microbiol.">
        <title>Complete genome sequence of Corynebacterium casei LMG S-19264T (=DSM 44701T), isolated from a smear-ripened cheese.</title>
        <authorList>
            <consortium name="US DOE Joint Genome Institute (JGI-PGF)"/>
            <person name="Walter F."/>
            <person name="Albersmeier A."/>
            <person name="Kalinowski J."/>
            <person name="Ruckert C."/>
        </authorList>
    </citation>
    <scope>NUCLEOTIDE SEQUENCE</scope>
    <source>
        <strain evidence="2">CGMCC 4.7272</strain>
    </source>
</reference>
<feature type="compositionally biased region" description="Polar residues" evidence="1">
    <location>
        <begin position="35"/>
        <end position="47"/>
    </location>
</feature>
<keyword evidence="3" id="KW-1185">Reference proteome</keyword>
<sequence length="56" mass="6176">MYRLRLVCKLRARVSALFTSLKGRESAEAPPRPATGQSAEPPQQNPKKSAPKETEP</sequence>
<evidence type="ECO:0000256" key="1">
    <source>
        <dbReference type="SAM" id="MobiDB-lite"/>
    </source>
</evidence>
<dbReference type="Proteomes" id="UP000625682">
    <property type="component" value="Unassembled WGS sequence"/>
</dbReference>
<feature type="region of interest" description="Disordered" evidence="1">
    <location>
        <begin position="21"/>
        <end position="56"/>
    </location>
</feature>